<organism evidence="1 2">
    <name type="scientific">Candidatus Sulfuritelmatomonas gaucii</name>
    <dbReference type="NCBI Taxonomy" id="2043161"/>
    <lineage>
        <taxon>Bacteria</taxon>
        <taxon>Pseudomonadati</taxon>
        <taxon>Acidobacteriota</taxon>
        <taxon>Terriglobia</taxon>
        <taxon>Terriglobales</taxon>
        <taxon>Acidobacteriaceae</taxon>
        <taxon>Candidatus Sulfuritelmatomonas</taxon>
    </lineage>
</organism>
<gene>
    <name evidence="1" type="ORF">SBA5_170046</name>
</gene>
<dbReference type="EMBL" id="OKRB01000072">
    <property type="protein sequence ID" value="SPE18807.1"/>
    <property type="molecule type" value="Genomic_DNA"/>
</dbReference>
<sequence>MPSWSHTNTRHTGLFSGPMRAGHQILMRKIFPAASSILNPRRIHSPCAQSHNLLTKPLVHAFYVQTRPRHFRSEDLKNERPSMLFLK</sequence>
<protein>
    <submittedName>
        <fullName evidence="1">Uncharacterized protein</fullName>
    </submittedName>
</protein>
<proteinExistence type="predicted"/>
<evidence type="ECO:0000313" key="2">
    <source>
        <dbReference type="Proteomes" id="UP000239735"/>
    </source>
</evidence>
<reference evidence="2" key="1">
    <citation type="submission" date="2018-02" db="EMBL/GenBank/DDBJ databases">
        <authorList>
            <person name="Hausmann B."/>
        </authorList>
    </citation>
    <scope>NUCLEOTIDE SEQUENCE [LARGE SCALE GENOMIC DNA]</scope>
    <source>
        <strain evidence="2">Peat soil MAG SbA5</strain>
    </source>
</reference>
<dbReference type="AlphaFoldDB" id="A0A2N9L671"/>
<name>A0A2N9L671_9BACT</name>
<accession>A0A2N9L671</accession>
<evidence type="ECO:0000313" key="1">
    <source>
        <dbReference type="EMBL" id="SPE18807.1"/>
    </source>
</evidence>
<dbReference type="Proteomes" id="UP000239735">
    <property type="component" value="Unassembled WGS sequence"/>
</dbReference>